<dbReference type="AlphaFoldDB" id="A0A4R5KPE5"/>
<evidence type="ECO:0000256" key="3">
    <source>
        <dbReference type="ARBA" id="ARBA00022801"/>
    </source>
</evidence>
<feature type="domain" description="SH3b" evidence="7">
    <location>
        <begin position="29"/>
        <end position="94"/>
    </location>
</feature>
<dbReference type="InterPro" id="IPR036028">
    <property type="entry name" value="SH3-like_dom_sf"/>
</dbReference>
<dbReference type="SUPFAM" id="SSF50044">
    <property type="entry name" value="SH3-domain"/>
    <property type="match status" value="1"/>
</dbReference>
<comment type="similarity">
    <text evidence="1">Belongs to the peptidase C40 family.</text>
</comment>
<dbReference type="PROSITE" id="PS51935">
    <property type="entry name" value="NLPC_P60"/>
    <property type="match status" value="1"/>
</dbReference>
<dbReference type="PROSITE" id="PS51781">
    <property type="entry name" value="SH3B"/>
    <property type="match status" value="1"/>
</dbReference>
<evidence type="ECO:0000313" key="9">
    <source>
        <dbReference type="EMBL" id="TDF97182.1"/>
    </source>
</evidence>
<dbReference type="Pfam" id="PF00877">
    <property type="entry name" value="NLPC_P60"/>
    <property type="match status" value="1"/>
</dbReference>
<reference evidence="9 10" key="1">
    <citation type="submission" date="2019-03" db="EMBL/GenBank/DDBJ databases">
        <title>This is whole genome sequence of Paenibacillus sp MS74 strain.</title>
        <authorList>
            <person name="Trinh H.N."/>
        </authorList>
    </citation>
    <scope>NUCLEOTIDE SEQUENCE [LARGE SCALE GENOMIC DNA]</scope>
    <source>
        <strain evidence="9 10">MS74</strain>
    </source>
</reference>
<dbReference type="Gene3D" id="3.90.1720.10">
    <property type="entry name" value="endopeptidase domain like (from Nostoc punctiforme)"/>
    <property type="match status" value="1"/>
</dbReference>
<feature type="region of interest" description="Disordered" evidence="5">
    <location>
        <begin position="99"/>
        <end position="130"/>
    </location>
</feature>
<feature type="domain" description="NlpC/P60" evidence="8">
    <location>
        <begin position="129"/>
        <end position="273"/>
    </location>
</feature>
<dbReference type="Pfam" id="PF08239">
    <property type="entry name" value="SH3_3"/>
    <property type="match status" value="1"/>
</dbReference>
<sequence>MKKFIAALLIAATVTTGAGLISPHSALAASEATITYGVNFRVSPSTDSKVIRTLKKGEKIQVISQPNKYWYYVRTTQGQLGYISTDSKYISLSSSGGGSAGSGSGGSGSNSGSGSSGSGNAGSGNSSNSSTVNKIIEAGKKYLGTPYEFGSDRSNTRTFDCSDFVRQAFLDGAGIKLPSDSRGQGSYVKDLGGTKTNWRNLKAGDLMFFMDYKGTSKSSYPSNIANQRISHVGIYLGNGQILHTYSKASGGVRIDSIEGKHWEYRFIFGGSALK</sequence>
<organism evidence="9 10">
    <name type="scientific">Paenibacillus piri</name>
    <dbReference type="NCBI Taxonomy" id="2547395"/>
    <lineage>
        <taxon>Bacteria</taxon>
        <taxon>Bacillati</taxon>
        <taxon>Bacillota</taxon>
        <taxon>Bacilli</taxon>
        <taxon>Bacillales</taxon>
        <taxon>Paenibacillaceae</taxon>
        <taxon>Paenibacillus</taxon>
    </lineage>
</organism>
<evidence type="ECO:0000256" key="2">
    <source>
        <dbReference type="ARBA" id="ARBA00022670"/>
    </source>
</evidence>
<dbReference type="GO" id="GO:0008234">
    <property type="term" value="F:cysteine-type peptidase activity"/>
    <property type="evidence" value="ECO:0007669"/>
    <property type="project" value="UniProtKB-KW"/>
</dbReference>
<dbReference type="GO" id="GO:0006508">
    <property type="term" value="P:proteolysis"/>
    <property type="evidence" value="ECO:0007669"/>
    <property type="project" value="UniProtKB-KW"/>
</dbReference>
<dbReference type="InterPro" id="IPR038765">
    <property type="entry name" value="Papain-like_cys_pep_sf"/>
</dbReference>
<evidence type="ECO:0000256" key="4">
    <source>
        <dbReference type="ARBA" id="ARBA00022807"/>
    </source>
</evidence>
<evidence type="ECO:0000256" key="1">
    <source>
        <dbReference type="ARBA" id="ARBA00007074"/>
    </source>
</evidence>
<name>A0A4R5KPE5_9BACL</name>
<feature type="signal peptide" evidence="6">
    <location>
        <begin position="1"/>
        <end position="28"/>
    </location>
</feature>
<dbReference type="InterPro" id="IPR003646">
    <property type="entry name" value="SH3-like_bac-type"/>
</dbReference>
<dbReference type="InterPro" id="IPR051202">
    <property type="entry name" value="Peptidase_C40"/>
</dbReference>
<protein>
    <submittedName>
        <fullName evidence="9">Hydrolase Nlp/P60</fullName>
    </submittedName>
</protein>
<gene>
    <name evidence="9" type="ORF">E1757_15235</name>
</gene>
<dbReference type="PANTHER" id="PTHR47053">
    <property type="entry name" value="MUREIN DD-ENDOPEPTIDASE MEPH-RELATED"/>
    <property type="match status" value="1"/>
</dbReference>
<feature type="compositionally biased region" description="Gly residues" evidence="5">
    <location>
        <begin position="99"/>
        <end position="122"/>
    </location>
</feature>
<dbReference type="EMBL" id="SMRT01000006">
    <property type="protein sequence ID" value="TDF97182.1"/>
    <property type="molecule type" value="Genomic_DNA"/>
</dbReference>
<feature type="chain" id="PRO_5020404829" evidence="6">
    <location>
        <begin position="29"/>
        <end position="274"/>
    </location>
</feature>
<dbReference type="Proteomes" id="UP000295636">
    <property type="component" value="Unassembled WGS sequence"/>
</dbReference>
<accession>A0A4R5KPE5</accession>
<keyword evidence="4" id="KW-0788">Thiol protease</keyword>
<dbReference type="OrthoDB" id="9813118at2"/>
<dbReference type="PANTHER" id="PTHR47053:SF1">
    <property type="entry name" value="MUREIN DD-ENDOPEPTIDASE MEPH-RELATED"/>
    <property type="match status" value="1"/>
</dbReference>
<dbReference type="SUPFAM" id="SSF54001">
    <property type="entry name" value="Cysteine proteinases"/>
    <property type="match status" value="1"/>
</dbReference>
<keyword evidence="10" id="KW-1185">Reference proteome</keyword>
<proteinExistence type="inferred from homology"/>
<dbReference type="Gene3D" id="2.30.30.40">
    <property type="entry name" value="SH3 Domains"/>
    <property type="match status" value="1"/>
</dbReference>
<comment type="caution">
    <text evidence="9">The sequence shown here is derived from an EMBL/GenBank/DDBJ whole genome shotgun (WGS) entry which is preliminary data.</text>
</comment>
<dbReference type="InterPro" id="IPR000064">
    <property type="entry name" value="NLP_P60_dom"/>
</dbReference>
<dbReference type="CDD" id="cd00174">
    <property type="entry name" value="SH3"/>
    <property type="match status" value="1"/>
</dbReference>
<evidence type="ECO:0000256" key="6">
    <source>
        <dbReference type="SAM" id="SignalP"/>
    </source>
</evidence>
<evidence type="ECO:0000313" key="10">
    <source>
        <dbReference type="Proteomes" id="UP000295636"/>
    </source>
</evidence>
<evidence type="ECO:0000259" key="8">
    <source>
        <dbReference type="PROSITE" id="PS51935"/>
    </source>
</evidence>
<keyword evidence="2" id="KW-0645">Protease</keyword>
<keyword evidence="6" id="KW-0732">Signal</keyword>
<keyword evidence="3 9" id="KW-0378">Hydrolase</keyword>
<evidence type="ECO:0000256" key="5">
    <source>
        <dbReference type="SAM" id="MobiDB-lite"/>
    </source>
</evidence>
<dbReference type="RefSeq" id="WP_133229501.1">
    <property type="nucleotide sequence ID" value="NZ_SMRT01000006.1"/>
</dbReference>
<evidence type="ECO:0000259" key="7">
    <source>
        <dbReference type="PROSITE" id="PS51781"/>
    </source>
</evidence>